<reference evidence="3" key="1">
    <citation type="submission" date="2017-09" db="EMBL/GenBank/DDBJ databases">
        <title>Depth-based differentiation of microbial function through sediment-hosted aquifers and enrichment of novel symbionts in the deep terrestrial subsurface.</title>
        <authorList>
            <person name="Probst A.J."/>
            <person name="Ladd B."/>
            <person name="Jarett J.K."/>
            <person name="Geller-Mcgrath D.E."/>
            <person name="Sieber C.M.K."/>
            <person name="Emerson J.B."/>
            <person name="Anantharaman K."/>
            <person name="Thomas B.C."/>
            <person name="Malmstrom R."/>
            <person name="Stieglmeier M."/>
            <person name="Klingl A."/>
            <person name="Woyke T."/>
            <person name="Ryan C.M."/>
            <person name="Banfield J.F."/>
        </authorList>
    </citation>
    <scope>NUCLEOTIDE SEQUENCE [LARGE SCALE GENOMIC DNA]</scope>
</reference>
<protein>
    <submittedName>
        <fullName evidence="2">Uncharacterized protein</fullName>
    </submittedName>
</protein>
<keyword evidence="1" id="KW-1133">Transmembrane helix</keyword>
<evidence type="ECO:0000256" key="1">
    <source>
        <dbReference type="SAM" id="Phobius"/>
    </source>
</evidence>
<name>A0A2M7D739_9BACT</name>
<organism evidence="2 3">
    <name type="scientific">Candidatus Nealsonbacteria bacterium CG02_land_8_20_14_3_00_40_11</name>
    <dbReference type="NCBI Taxonomy" id="1974700"/>
    <lineage>
        <taxon>Bacteria</taxon>
        <taxon>Candidatus Nealsoniibacteriota</taxon>
    </lineage>
</organism>
<keyword evidence="1" id="KW-0472">Membrane</keyword>
<sequence length="116" mass="13081">MSNFPKFMNKKFIIGMAAVFVAAIIIAAVYFNFDFFQGSILVLTGSYDIQQDYCGKIIDSHYCQCAFEGESCETIGLDKDGAYNLVMAGYGKWLAEKQKEECLEKGGRWVKDVCRK</sequence>
<keyword evidence="1" id="KW-0812">Transmembrane</keyword>
<evidence type="ECO:0000313" key="3">
    <source>
        <dbReference type="Proteomes" id="UP000230304"/>
    </source>
</evidence>
<accession>A0A2M7D739</accession>
<proteinExistence type="predicted"/>
<comment type="caution">
    <text evidence="2">The sequence shown here is derived from an EMBL/GenBank/DDBJ whole genome shotgun (WGS) entry which is preliminary data.</text>
</comment>
<dbReference type="EMBL" id="PEUA01000070">
    <property type="protein sequence ID" value="PIV41697.1"/>
    <property type="molecule type" value="Genomic_DNA"/>
</dbReference>
<dbReference type="AlphaFoldDB" id="A0A2M7D739"/>
<gene>
    <name evidence="2" type="ORF">COS26_03200</name>
</gene>
<dbReference type="Proteomes" id="UP000230304">
    <property type="component" value="Unassembled WGS sequence"/>
</dbReference>
<evidence type="ECO:0000313" key="2">
    <source>
        <dbReference type="EMBL" id="PIV41697.1"/>
    </source>
</evidence>
<feature type="transmembrane region" description="Helical" evidence="1">
    <location>
        <begin position="12"/>
        <end position="33"/>
    </location>
</feature>